<dbReference type="GO" id="GO:0004190">
    <property type="term" value="F:aspartic-type endopeptidase activity"/>
    <property type="evidence" value="ECO:0007669"/>
    <property type="project" value="InterPro"/>
</dbReference>
<keyword evidence="6" id="KW-1185">Reference proteome</keyword>
<dbReference type="InterPro" id="IPR001461">
    <property type="entry name" value="Aspartic_peptidase_A1"/>
</dbReference>
<reference evidence="5" key="4">
    <citation type="submission" date="2019-03" db="UniProtKB">
        <authorList>
            <consortium name="EnsemblPlants"/>
        </authorList>
    </citation>
    <scope>IDENTIFICATION</scope>
</reference>
<dbReference type="Pfam" id="PF14543">
    <property type="entry name" value="TAXi_N"/>
    <property type="match status" value="1"/>
</dbReference>
<dbReference type="InterPro" id="IPR033121">
    <property type="entry name" value="PEPTIDASE_A1"/>
</dbReference>
<dbReference type="Gramene" id="AET3Gv21057000.1">
    <property type="protein sequence ID" value="AET3Gv21057000.1"/>
    <property type="gene ID" value="AET3Gv21057000"/>
</dbReference>
<evidence type="ECO:0000256" key="2">
    <source>
        <dbReference type="ARBA" id="ARBA00022729"/>
    </source>
</evidence>
<dbReference type="OMA" id="YAVPQVD"/>
<feature type="chain" id="PRO_5019412209" description="Peptidase A1 domain-containing protein" evidence="3">
    <location>
        <begin position="44"/>
        <end position="446"/>
    </location>
</feature>
<proteinExistence type="inferred from homology"/>
<reference evidence="5" key="5">
    <citation type="journal article" date="2021" name="G3 (Bethesda)">
        <title>Aegilops tauschii genome assembly Aet v5.0 features greater sequence contiguity and improved annotation.</title>
        <authorList>
            <person name="Wang L."/>
            <person name="Zhu T."/>
            <person name="Rodriguez J.C."/>
            <person name="Deal K.R."/>
            <person name="Dubcovsky J."/>
            <person name="McGuire P.E."/>
            <person name="Lux T."/>
            <person name="Spannagl M."/>
            <person name="Mayer K.F.X."/>
            <person name="Baldrich P."/>
            <person name="Meyers B.C."/>
            <person name="Huo N."/>
            <person name="Gu Y.Q."/>
            <person name="Zhou H."/>
            <person name="Devos K.M."/>
            <person name="Bennetzen J.L."/>
            <person name="Unver T."/>
            <person name="Budak H."/>
            <person name="Gulick P.J."/>
            <person name="Galiba G."/>
            <person name="Kalapos B."/>
            <person name="Nelson D.R."/>
            <person name="Li P."/>
            <person name="You F.M."/>
            <person name="Luo M.C."/>
            <person name="Dvorak J."/>
        </authorList>
    </citation>
    <scope>NUCLEOTIDE SEQUENCE [LARGE SCALE GENOMIC DNA]</scope>
    <source>
        <strain evidence="5">cv. AL8/78</strain>
    </source>
</reference>
<evidence type="ECO:0000256" key="1">
    <source>
        <dbReference type="ARBA" id="ARBA00007447"/>
    </source>
</evidence>
<dbReference type="CDD" id="cd05489">
    <property type="entry name" value="xylanase_inhibitor_I_like"/>
    <property type="match status" value="1"/>
</dbReference>
<organism evidence="5 6">
    <name type="scientific">Aegilops tauschii subsp. strangulata</name>
    <name type="common">Goatgrass</name>
    <dbReference type="NCBI Taxonomy" id="200361"/>
    <lineage>
        <taxon>Eukaryota</taxon>
        <taxon>Viridiplantae</taxon>
        <taxon>Streptophyta</taxon>
        <taxon>Embryophyta</taxon>
        <taxon>Tracheophyta</taxon>
        <taxon>Spermatophyta</taxon>
        <taxon>Magnoliopsida</taxon>
        <taxon>Liliopsida</taxon>
        <taxon>Poales</taxon>
        <taxon>Poaceae</taxon>
        <taxon>BOP clade</taxon>
        <taxon>Pooideae</taxon>
        <taxon>Triticodae</taxon>
        <taxon>Triticeae</taxon>
        <taxon>Triticinae</taxon>
        <taxon>Aegilops</taxon>
    </lineage>
</organism>
<reference evidence="6" key="2">
    <citation type="journal article" date="2017" name="Nat. Plants">
        <title>The Aegilops tauschii genome reveals multiple impacts of transposons.</title>
        <authorList>
            <person name="Zhao G."/>
            <person name="Zou C."/>
            <person name="Li K."/>
            <person name="Wang K."/>
            <person name="Li T."/>
            <person name="Gao L."/>
            <person name="Zhang X."/>
            <person name="Wang H."/>
            <person name="Yang Z."/>
            <person name="Liu X."/>
            <person name="Jiang W."/>
            <person name="Mao L."/>
            <person name="Kong X."/>
            <person name="Jiao Y."/>
            <person name="Jia J."/>
        </authorList>
    </citation>
    <scope>NUCLEOTIDE SEQUENCE [LARGE SCALE GENOMIC DNA]</scope>
    <source>
        <strain evidence="6">cv. AL8/78</strain>
    </source>
</reference>
<dbReference type="EnsemblPlants" id="AET3Gv21057000.1">
    <property type="protein sequence ID" value="AET3Gv21057000.1"/>
    <property type="gene ID" value="AET3Gv21057000"/>
</dbReference>
<dbReference type="InterPro" id="IPR021109">
    <property type="entry name" value="Peptidase_aspartic_dom_sf"/>
</dbReference>
<dbReference type="Proteomes" id="UP000015105">
    <property type="component" value="Chromosome 3D"/>
</dbReference>
<sequence length="446" mass="46695">MSFANLAFSPQPDLLAPMAAEMRQPKPLHFLLLLATASLCALARTVKAAGGGGMPLVTAITKDAATSLYTAPLRDNRPLVLDLSGPIVWTTCDGPSHDTLDCSSHACMRAHRFQPPNCPQTGYGEPDARNRCKCTAQPHNPVSGDTASGDVTRVTLSANATDGKNPLYEVSFTAVASCAPGSLLAKLPAGAAGVAGLARSDLALQAQVADTQKVGSKFALCLPSAGSGAGVAIFGGGPLFLLPPGRTDVNATLAGYTPLRKHGESPGYYISADKGIAVNQARLQLGDGYGAPLVLGLCSTIPYTALRPDVYRAFIKAFDAATAERARITPAVAPFELCYNSTQLGSTRLGYAVPQIDLMLEGGRNWTVFGGNSMVQVSADTACLAFVEMKQGEADKQGESPAAVIGGFQMENNLLVFDEEKQRLGFSSLLWGRQTTCSNFNFTMAA</sequence>
<dbReference type="PANTHER" id="PTHR47965">
    <property type="entry name" value="ASPARTYL PROTEASE-RELATED"/>
    <property type="match status" value="1"/>
</dbReference>
<reference evidence="6" key="1">
    <citation type="journal article" date="2014" name="Science">
        <title>Ancient hybridizations among the ancestral genomes of bread wheat.</title>
        <authorList>
            <consortium name="International Wheat Genome Sequencing Consortium,"/>
            <person name="Marcussen T."/>
            <person name="Sandve S.R."/>
            <person name="Heier L."/>
            <person name="Spannagl M."/>
            <person name="Pfeifer M."/>
            <person name="Jakobsen K.S."/>
            <person name="Wulff B.B."/>
            <person name="Steuernagel B."/>
            <person name="Mayer K.F."/>
            <person name="Olsen O.A."/>
        </authorList>
    </citation>
    <scope>NUCLEOTIDE SEQUENCE [LARGE SCALE GENOMIC DNA]</scope>
    <source>
        <strain evidence="6">cv. AL8/78</strain>
    </source>
</reference>
<dbReference type="Gene3D" id="2.40.70.10">
    <property type="entry name" value="Acid Proteases"/>
    <property type="match status" value="2"/>
</dbReference>
<dbReference type="FunFam" id="2.40.70.10:FF:000075">
    <property type="entry name" value="Putative xylanase inhibitor"/>
    <property type="match status" value="1"/>
</dbReference>
<accession>A0A453GK09</accession>
<dbReference type="InterPro" id="IPR032799">
    <property type="entry name" value="TAXi_C"/>
</dbReference>
<feature type="domain" description="Peptidase A1" evidence="4">
    <location>
        <begin position="64"/>
        <end position="427"/>
    </location>
</feature>
<evidence type="ECO:0000259" key="4">
    <source>
        <dbReference type="PROSITE" id="PS51767"/>
    </source>
</evidence>
<keyword evidence="2 3" id="KW-0732">Signal</keyword>
<reference evidence="5" key="3">
    <citation type="journal article" date="2017" name="Nature">
        <title>Genome sequence of the progenitor of the wheat D genome Aegilops tauschii.</title>
        <authorList>
            <person name="Luo M.C."/>
            <person name="Gu Y.Q."/>
            <person name="Puiu D."/>
            <person name="Wang H."/>
            <person name="Twardziok S.O."/>
            <person name="Deal K.R."/>
            <person name="Huo N."/>
            <person name="Zhu T."/>
            <person name="Wang L."/>
            <person name="Wang Y."/>
            <person name="McGuire P.E."/>
            <person name="Liu S."/>
            <person name="Long H."/>
            <person name="Ramasamy R.K."/>
            <person name="Rodriguez J.C."/>
            <person name="Van S.L."/>
            <person name="Yuan L."/>
            <person name="Wang Z."/>
            <person name="Xia Z."/>
            <person name="Xiao L."/>
            <person name="Anderson O.D."/>
            <person name="Ouyang S."/>
            <person name="Liang Y."/>
            <person name="Zimin A.V."/>
            <person name="Pertea G."/>
            <person name="Qi P."/>
            <person name="Bennetzen J.L."/>
            <person name="Dai X."/>
            <person name="Dawson M.W."/>
            <person name="Muller H.G."/>
            <person name="Kugler K."/>
            <person name="Rivarola-Duarte L."/>
            <person name="Spannagl M."/>
            <person name="Mayer K.F.X."/>
            <person name="Lu F.H."/>
            <person name="Bevan M.W."/>
            <person name="Leroy P."/>
            <person name="Li P."/>
            <person name="You F.M."/>
            <person name="Sun Q."/>
            <person name="Liu Z."/>
            <person name="Lyons E."/>
            <person name="Wicker T."/>
            <person name="Salzberg S.L."/>
            <person name="Devos K.M."/>
            <person name="Dvorak J."/>
        </authorList>
    </citation>
    <scope>NUCLEOTIDE SEQUENCE [LARGE SCALE GENOMIC DNA]</scope>
    <source>
        <strain evidence="5">cv. AL8/78</strain>
    </source>
</reference>
<dbReference type="InterPro" id="IPR032861">
    <property type="entry name" value="TAXi_N"/>
</dbReference>
<dbReference type="PANTHER" id="PTHR47965:SF60">
    <property type="entry name" value="CHITINASE CLP"/>
    <property type="match status" value="1"/>
</dbReference>
<feature type="signal peptide" evidence="3">
    <location>
        <begin position="1"/>
        <end position="43"/>
    </location>
</feature>
<dbReference type="STRING" id="200361.A0A453GK09"/>
<comment type="similarity">
    <text evidence="1">Belongs to the peptidase A1 family.</text>
</comment>
<dbReference type="AlphaFoldDB" id="A0A453GK09"/>
<dbReference type="RefSeq" id="XP_020194646.2">
    <property type="nucleotide sequence ID" value="XM_020339057.4"/>
</dbReference>
<dbReference type="SUPFAM" id="SSF50630">
    <property type="entry name" value="Acid proteases"/>
    <property type="match status" value="1"/>
</dbReference>
<dbReference type="KEGG" id="ats:109780471"/>
<evidence type="ECO:0000313" key="6">
    <source>
        <dbReference type="Proteomes" id="UP000015105"/>
    </source>
</evidence>
<evidence type="ECO:0000313" key="5">
    <source>
        <dbReference type="EnsemblPlants" id="AET3Gv21057000.1"/>
    </source>
</evidence>
<dbReference type="InterPro" id="IPR033868">
    <property type="entry name" value="Xylanase_inhibitor_I-like"/>
</dbReference>
<dbReference type="OrthoDB" id="1258937at2759"/>
<dbReference type="PROSITE" id="PS51767">
    <property type="entry name" value="PEPTIDASE_A1"/>
    <property type="match status" value="1"/>
</dbReference>
<dbReference type="FunFam" id="2.40.70.10:FF:000088">
    <property type="entry name" value="Eukaryotic aspartyl protease family protein"/>
    <property type="match status" value="1"/>
</dbReference>
<evidence type="ECO:0000256" key="3">
    <source>
        <dbReference type="SAM" id="SignalP"/>
    </source>
</evidence>
<name>A0A453GK09_AEGTS</name>
<protein>
    <recommendedName>
        <fullName evidence="4">Peptidase A1 domain-containing protein</fullName>
    </recommendedName>
</protein>
<dbReference type="GO" id="GO:0006508">
    <property type="term" value="P:proteolysis"/>
    <property type="evidence" value="ECO:0007669"/>
    <property type="project" value="InterPro"/>
</dbReference>
<dbReference type="Pfam" id="PF14541">
    <property type="entry name" value="TAXi_C"/>
    <property type="match status" value="1"/>
</dbReference>
<dbReference type="GeneID" id="109780471"/>